<protein>
    <submittedName>
        <fullName evidence="2">Uncharacterized protein</fullName>
    </submittedName>
</protein>
<dbReference type="EMBL" id="MK264769">
    <property type="protein sequence ID" value="QBC88518.1"/>
    <property type="molecule type" value="Genomic_DNA"/>
</dbReference>
<geneLocation type="plasmid" evidence="2">
    <name>pKPB11</name>
</geneLocation>
<evidence type="ECO:0000256" key="1">
    <source>
        <dbReference type="SAM" id="MobiDB-lite"/>
    </source>
</evidence>
<feature type="region of interest" description="Disordered" evidence="1">
    <location>
        <begin position="1"/>
        <end position="51"/>
    </location>
</feature>
<gene>
    <name evidence="2" type="ORF">pKPB11_009</name>
</gene>
<accession>A0A411KVL4</accession>
<reference evidence="2" key="1">
    <citation type="submission" date="2018-12" db="EMBL/GenBank/DDBJ databases">
        <title>KPC-2-Encoding IncX3 Plasmid in Klebsiella pneumoniae belonging to CG258.</title>
        <authorList>
            <person name="Araujo B.F."/>
            <person name="Ferreira M.L."/>
            <person name="Cerdeira L.T."/>
            <person name="Campos P.A."/>
            <person name="Dias V.L."/>
            <person name="Goncalves I.R."/>
            <person name="Lincopan N."/>
            <person name="Gontijo-Filho P.P."/>
            <person name="Ribas R.M."/>
        </authorList>
    </citation>
    <scope>NUCLEOTIDE SEQUENCE</scope>
    <source>
        <strain evidence="2">B11</strain>
        <plasmid evidence="2">pKPB11</plasmid>
    </source>
</reference>
<name>A0A411KVL4_KLEPN</name>
<sequence>MSHYREPVHFELTRHTHTVPVSVGSGKAHSKRTRKQPPNYKVTMSHGKFTT</sequence>
<proteinExistence type="predicted"/>
<feature type="compositionally biased region" description="Basic and acidic residues" evidence="1">
    <location>
        <begin position="1"/>
        <end position="14"/>
    </location>
</feature>
<evidence type="ECO:0000313" key="2">
    <source>
        <dbReference type="EMBL" id="QBC88518.1"/>
    </source>
</evidence>
<keyword evidence="2" id="KW-0614">Plasmid</keyword>
<organism evidence="2">
    <name type="scientific">Klebsiella pneumoniae</name>
    <dbReference type="NCBI Taxonomy" id="573"/>
    <lineage>
        <taxon>Bacteria</taxon>
        <taxon>Pseudomonadati</taxon>
        <taxon>Pseudomonadota</taxon>
        <taxon>Gammaproteobacteria</taxon>
        <taxon>Enterobacterales</taxon>
        <taxon>Enterobacteriaceae</taxon>
        <taxon>Klebsiella/Raoultella group</taxon>
        <taxon>Klebsiella</taxon>
        <taxon>Klebsiella pneumoniae complex</taxon>
    </lineage>
</organism>
<dbReference type="AlphaFoldDB" id="A0A411KVL4"/>